<accession>A0ABS2JQP0</accession>
<dbReference type="Pfam" id="PF03994">
    <property type="entry name" value="DUF350"/>
    <property type="match status" value="1"/>
</dbReference>
<feature type="transmembrane region" description="Helical" evidence="7">
    <location>
        <begin position="12"/>
        <end position="33"/>
    </location>
</feature>
<dbReference type="PANTHER" id="PTHR40043">
    <property type="entry name" value="UPF0719 INNER MEMBRANE PROTEIN YJFL"/>
    <property type="match status" value="1"/>
</dbReference>
<dbReference type="RefSeq" id="WP_204635738.1">
    <property type="nucleotide sequence ID" value="NZ_CP183983.1"/>
</dbReference>
<dbReference type="InterPro" id="IPR007140">
    <property type="entry name" value="DUF350"/>
</dbReference>
<keyword evidence="3" id="KW-1003">Cell membrane</keyword>
<keyword evidence="6 7" id="KW-0472">Membrane</keyword>
<feature type="transmembrane region" description="Helical" evidence="7">
    <location>
        <begin position="111"/>
        <end position="131"/>
    </location>
</feature>
<evidence type="ECO:0000256" key="6">
    <source>
        <dbReference type="ARBA" id="ARBA00023136"/>
    </source>
</evidence>
<organism evidence="8 9">
    <name type="scientific">Dyella kyungheensis</name>
    <dbReference type="NCBI Taxonomy" id="1242174"/>
    <lineage>
        <taxon>Bacteria</taxon>
        <taxon>Pseudomonadati</taxon>
        <taxon>Pseudomonadota</taxon>
        <taxon>Gammaproteobacteria</taxon>
        <taxon>Lysobacterales</taxon>
        <taxon>Rhodanobacteraceae</taxon>
        <taxon>Dyella</taxon>
    </lineage>
</organism>
<evidence type="ECO:0000256" key="2">
    <source>
        <dbReference type="ARBA" id="ARBA00005779"/>
    </source>
</evidence>
<feature type="transmembrane region" description="Helical" evidence="7">
    <location>
        <begin position="77"/>
        <end position="99"/>
    </location>
</feature>
<sequence>MLLPDLSTLPAFAAYFGLGVLFLAIFCTVHIWLTPQREIALIRQGNQAAAISLGGALIGFVAPLASAMAHSVNLLDLAVWGLVALIVQWLAHLVIRLLIHDLATQVEQDNRAAAIFAAAVAIAVGLVNAAAMTW</sequence>
<evidence type="ECO:0000313" key="9">
    <source>
        <dbReference type="Proteomes" id="UP001430065"/>
    </source>
</evidence>
<evidence type="ECO:0000256" key="5">
    <source>
        <dbReference type="ARBA" id="ARBA00022989"/>
    </source>
</evidence>
<comment type="subcellular location">
    <subcellularLocation>
        <location evidence="1">Cell membrane</location>
        <topology evidence="1">Multi-pass membrane protein</topology>
    </subcellularLocation>
</comment>
<gene>
    <name evidence="8" type="ORF">ISP20_09265</name>
</gene>
<evidence type="ECO:0000256" key="4">
    <source>
        <dbReference type="ARBA" id="ARBA00022692"/>
    </source>
</evidence>
<evidence type="ECO:0000256" key="1">
    <source>
        <dbReference type="ARBA" id="ARBA00004651"/>
    </source>
</evidence>
<comment type="caution">
    <text evidence="8">The sequence shown here is derived from an EMBL/GenBank/DDBJ whole genome shotgun (WGS) entry which is preliminary data.</text>
</comment>
<evidence type="ECO:0000256" key="3">
    <source>
        <dbReference type="ARBA" id="ARBA00022475"/>
    </source>
</evidence>
<dbReference type="EMBL" id="JADIKC010000003">
    <property type="protein sequence ID" value="MBM7121341.1"/>
    <property type="molecule type" value="Genomic_DNA"/>
</dbReference>
<name>A0ABS2JQP0_9GAMM</name>
<keyword evidence="4 7" id="KW-0812">Transmembrane</keyword>
<feature type="transmembrane region" description="Helical" evidence="7">
    <location>
        <begin position="45"/>
        <end position="65"/>
    </location>
</feature>
<keyword evidence="5 7" id="KW-1133">Transmembrane helix</keyword>
<protein>
    <submittedName>
        <fullName evidence="8">DUF350 domain-containing protein</fullName>
    </submittedName>
</protein>
<dbReference type="Proteomes" id="UP001430065">
    <property type="component" value="Unassembled WGS sequence"/>
</dbReference>
<proteinExistence type="inferred from homology"/>
<dbReference type="PANTHER" id="PTHR40043:SF1">
    <property type="entry name" value="UPF0719 INNER MEMBRANE PROTEIN YJFL"/>
    <property type="match status" value="1"/>
</dbReference>
<evidence type="ECO:0000313" key="8">
    <source>
        <dbReference type="EMBL" id="MBM7121341.1"/>
    </source>
</evidence>
<reference evidence="8 9" key="1">
    <citation type="submission" date="2020-10" db="EMBL/GenBank/DDBJ databases">
        <title>Phylogeny of dyella-like bacteria.</title>
        <authorList>
            <person name="Fu J."/>
        </authorList>
    </citation>
    <scope>NUCLEOTIDE SEQUENCE [LARGE SCALE GENOMIC DNA]</scope>
    <source>
        <strain evidence="8 9">THG-B117</strain>
    </source>
</reference>
<keyword evidence="9" id="KW-1185">Reference proteome</keyword>
<evidence type="ECO:0000256" key="7">
    <source>
        <dbReference type="SAM" id="Phobius"/>
    </source>
</evidence>
<comment type="similarity">
    <text evidence="2">Belongs to the UPF0719 family.</text>
</comment>